<accession>A0A841FBA4</accession>
<evidence type="ECO:0000256" key="7">
    <source>
        <dbReference type="SAM" id="SignalP"/>
    </source>
</evidence>
<protein>
    <recommendedName>
        <fullName evidence="2">glycerophosphodiester phosphodiesterase</fullName>
        <ecNumber evidence="2">3.1.4.46</ecNumber>
    </recommendedName>
</protein>
<proteinExistence type="inferred from homology"/>
<dbReference type="GO" id="GO:0006629">
    <property type="term" value="P:lipid metabolic process"/>
    <property type="evidence" value="ECO:0007669"/>
    <property type="project" value="InterPro"/>
</dbReference>
<evidence type="ECO:0000256" key="4">
    <source>
        <dbReference type="ARBA" id="ARBA00022798"/>
    </source>
</evidence>
<dbReference type="EMBL" id="JACHGT010000001">
    <property type="protein sequence ID" value="MBB6032303.1"/>
    <property type="molecule type" value="Genomic_DNA"/>
</dbReference>
<dbReference type="Pfam" id="PF03009">
    <property type="entry name" value="GDPD"/>
    <property type="match status" value="1"/>
</dbReference>
<keyword evidence="4" id="KW-0319">Glycerol metabolism</keyword>
<dbReference type="PANTHER" id="PTHR43620:SF7">
    <property type="entry name" value="GLYCEROPHOSPHODIESTER PHOSPHODIESTERASE GDPD5-RELATED"/>
    <property type="match status" value="1"/>
</dbReference>
<evidence type="ECO:0000313" key="10">
    <source>
        <dbReference type="Proteomes" id="UP000548476"/>
    </source>
</evidence>
<dbReference type="InterPro" id="IPR030395">
    <property type="entry name" value="GP_PDE_dom"/>
</dbReference>
<feature type="chain" id="PRO_5032999838" description="glycerophosphodiester phosphodiesterase" evidence="7">
    <location>
        <begin position="30"/>
        <end position="357"/>
    </location>
</feature>
<keyword evidence="5 9" id="KW-0378">Hydrolase</keyword>
<evidence type="ECO:0000256" key="1">
    <source>
        <dbReference type="ARBA" id="ARBA00007277"/>
    </source>
</evidence>
<organism evidence="9 10">
    <name type="scientific">Phytomonospora endophytica</name>
    <dbReference type="NCBI Taxonomy" id="714109"/>
    <lineage>
        <taxon>Bacteria</taxon>
        <taxon>Bacillati</taxon>
        <taxon>Actinomycetota</taxon>
        <taxon>Actinomycetes</taxon>
        <taxon>Micromonosporales</taxon>
        <taxon>Micromonosporaceae</taxon>
        <taxon>Phytomonospora</taxon>
    </lineage>
</organism>
<dbReference type="GO" id="GO:0042597">
    <property type="term" value="C:periplasmic space"/>
    <property type="evidence" value="ECO:0007669"/>
    <property type="project" value="TreeGrafter"/>
</dbReference>
<keyword evidence="10" id="KW-1185">Reference proteome</keyword>
<evidence type="ECO:0000259" key="8">
    <source>
        <dbReference type="PROSITE" id="PS51704"/>
    </source>
</evidence>
<evidence type="ECO:0000313" key="9">
    <source>
        <dbReference type="EMBL" id="MBB6032303.1"/>
    </source>
</evidence>
<dbReference type="PROSITE" id="PS51704">
    <property type="entry name" value="GP_PDE"/>
    <property type="match status" value="1"/>
</dbReference>
<gene>
    <name evidence="9" type="ORF">HNR73_000145</name>
</gene>
<feature type="signal peptide" evidence="7">
    <location>
        <begin position="1"/>
        <end position="29"/>
    </location>
</feature>
<comment type="caution">
    <text evidence="9">The sequence shown here is derived from an EMBL/GenBank/DDBJ whole genome shotgun (WGS) entry which is preliminary data.</text>
</comment>
<sequence length="357" mass="39470">MRRRTLVTGTLSAAAAAFVVTGAGSPAQAEERSVSNGRKPKHRVQIVGHRGSCGYRPEHTLESYRLAIRQGVDIIEPDLVPTSDGVLVARHEPEIGGTTDVSSRPEFLDRRTTKVIDGLNVTGWFTTDFTLAELKTLRAKERLPQLRPANTAYDGLWEVPTFDEIVALLLAERRRTGRHIGMYPETKHPSYFRSIGLPLEDTLVRTLRRNRLDGKKSGVLLQSFEQDSLRRLKAKVGNRLHWATETTPTAAVLDAYAELGHGINFTKNLIIPRDAAGNLTTPTTVVAEAKARGLTVHAWTFRSENNFLPTNLRVGTDPAAWGDFRAEYDAFLATGIDGLFTDFPDKAIEARDAACED</sequence>
<reference evidence="9 10" key="1">
    <citation type="submission" date="2020-08" db="EMBL/GenBank/DDBJ databases">
        <title>Genomic Encyclopedia of Type Strains, Phase IV (KMG-IV): sequencing the most valuable type-strain genomes for metagenomic binning, comparative biology and taxonomic classification.</title>
        <authorList>
            <person name="Goeker M."/>
        </authorList>
    </citation>
    <scope>NUCLEOTIDE SEQUENCE [LARGE SCALE GENOMIC DNA]</scope>
    <source>
        <strain evidence="9 10">YIM 65646</strain>
    </source>
</reference>
<dbReference type="Gene3D" id="3.20.20.190">
    <property type="entry name" value="Phosphatidylinositol (PI) phosphodiesterase"/>
    <property type="match status" value="1"/>
</dbReference>
<dbReference type="EC" id="3.1.4.46" evidence="2"/>
<evidence type="ECO:0000256" key="6">
    <source>
        <dbReference type="ARBA" id="ARBA00047512"/>
    </source>
</evidence>
<dbReference type="GO" id="GO:0006071">
    <property type="term" value="P:glycerol metabolic process"/>
    <property type="evidence" value="ECO:0007669"/>
    <property type="project" value="UniProtKB-KW"/>
</dbReference>
<evidence type="ECO:0000256" key="5">
    <source>
        <dbReference type="ARBA" id="ARBA00022801"/>
    </source>
</evidence>
<feature type="domain" description="GP-PDE" evidence="8">
    <location>
        <begin position="44"/>
        <end position="351"/>
    </location>
</feature>
<comment type="similarity">
    <text evidence="1">Belongs to the glycerophosphoryl diester phosphodiesterase family.</text>
</comment>
<dbReference type="SUPFAM" id="SSF51695">
    <property type="entry name" value="PLC-like phosphodiesterases"/>
    <property type="match status" value="1"/>
</dbReference>
<dbReference type="InterPro" id="IPR017946">
    <property type="entry name" value="PLC-like_Pdiesterase_TIM-brl"/>
</dbReference>
<evidence type="ECO:0000256" key="2">
    <source>
        <dbReference type="ARBA" id="ARBA00012247"/>
    </source>
</evidence>
<dbReference type="PANTHER" id="PTHR43620">
    <property type="entry name" value="GLYCEROPHOSPHORYL DIESTER PHOSPHODIESTERASE"/>
    <property type="match status" value="1"/>
</dbReference>
<dbReference type="AlphaFoldDB" id="A0A841FBA4"/>
<evidence type="ECO:0000256" key="3">
    <source>
        <dbReference type="ARBA" id="ARBA00022729"/>
    </source>
</evidence>
<name>A0A841FBA4_9ACTN</name>
<keyword evidence="3 7" id="KW-0732">Signal</keyword>
<dbReference type="GO" id="GO:0008889">
    <property type="term" value="F:glycerophosphodiester phosphodiesterase activity"/>
    <property type="evidence" value="ECO:0007669"/>
    <property type="project" value="UniProtKB-EC"/>
</dbReference>
<dbReference type="RefSeq" id="WP_184785218.1">
    <property type="nucleotide sequence ID" value="NZ_BONT01000063.1"/>
</dbReference>
<comment type="catalytic activity">
    <reaction evidence="6">
        <text>a sn-glycero-3-phosphodiester + H2O = an alcohol + sn-glycerol 3-phosphate + H(+)</text>
        <dbReference type="Rhea" id="RHEA:12969"/>
        <dbReference type="ChEBI" id="CHEBI:15377"/>
        <dbReference type="ChEBI" id="CHEBI:15378"/>
        <dbReference type="ChEBI" id="CHEBI:30879"/>
        <dbReference type="ChEBI" id="CHEBI:57597"/>
        <dbReference type="ChEBI" id="CHEBI:83408"/>
        <dbReference type="EC" id="3.1.4.46"/>
    </reaction>
</comment>
<dbReference type="Proteomes" id="UP000548476">
    <property type="component" value="Unassembled WGS sequence"/>
</dbReference>